<evidence type="ECO:0000313" key="1">
    <source>
        <dbReference type="Ensembl" id="ENSCPRP00005003062.1"/>
    </source>
</evidence>
<reference evidence="1" key="1">
    <citation type="submission" date="2025-08" db="UniProtKB">
        <authorList>
            <consortium name="Ensembl"/>
        </authorList>
    </citation>
    <scope>IDENTIFICATION</scope>
</reference>
<organism evidence="1 2">
    <name type="scientific">Crocodylus porosus</name>
    <name type="common">Saltwater crocodile</name>
    <name type="synonym">Estuarine crocodile</name>
    <dbReference type="NCBI Taxonomy" id="8502"/>
    <lineage>
        <taxon>Eukaryota</taxon>
        <taxon>Metazoa</taxon>
        <taxon>Chordata</taxon>
        <taxon>Craniata</taxon>
        <taxon>Vertebrata</taxon>
        <taxon>Euteleostomi</taxon>
        <taxon>Archelosauria</taxon>
        <taxon>Archosauria</taxon>
        <taxon>Crocodylia</taxon>
        <taxon>Longirostres</taxon>
        <taxon>Crocodylidae</taxon>
        <taxon>Crocodylus</taxon>
    </lineage>
</organism>
<keyword evidence="2" id="KW-1185">Reference proteome</keyword>
<sequence>MGLWWAGRWRPGARVGIGSTGLGSSGICSSHVPARGTGICCCDVGSGSWLCPRPWFHAATASQSRPHPHTPVLDATPHPPMVTSYLFGQMLGPERISFSVPPPPHPNQAKSALPACPEPSMVCNSSPEVLKWSSSPSNCPLLD</sequence>
<proteinExistence type="predicted"/>
<evidence type="ECO:0000313" key="2">
    <source>
        <dbReference type="Proteomes" id="UP000594220"/>
    </source>
</evidence>
<dbReference type="Proteomes" id="UP000594220">
    <property type="component" value="Unplaced"/>
</dbReference>
<dbReference type="Ensembl" id="ENSCPRT00005003576.1">
    <property type="protein sequence ID" value="ENSCPRP00005003062.1"/>
    <property type="gene ID" value="ENSCPRG00005002242.1"/>
</dbReference>
<protein>
    <submittedName>
        <fullName evidence="1">Uncharacterized protein</fullName>
    </submittedName>
</protein>
<name>A0A7M4FRY8_CROPO</name>
<reference evidence="1" key="2">
    <citation type="submission" date="2025-09" db="UniProtKB">
        <authorList>
            <consortium name="Ensembl"/>
        </authorList>
    </citation>
    <scope>IDENTIFICATION</scope>
</reference>
<accession>A0A7M4FRY8</accession>
<dbReference type="AlphaFoldDB" id="A0A7M4FRY8"/>